<feature type="chain" id="PRO_5044716819" evidence="1">
    <location>
        <begin position="17"/>
        <end position="234"/>
    </location>
</feature>
<keyword evidence="4" id="KW-1185">Reference proteome</keyword>
<accession>A0AAW0C9E5</accession>
<evidence type="ECO:0000313" key="4">
    <source>
        <dbReference type="Proteomes" id="UP001362999"/>
    </source>
</evidence>
<dbReference type="EMBL" id="JAWWNJ010000019">
    <property type="protein sequence ID" value="KAK7035633.1"/>
    <property type="molecule type" value="Genomic_DNA"/>
</dbReference>
<keyword evidence="1" id="KW-0732">Signal</keyword>
<protein>
    <submittedName>
        <fullName evidence="3">Uncharacterized protein</fullName>
    </submittedName>
</protein>
<gene>
    <name evidence="2" type="ORF">R3P38DRAFT_2908401</name>
    <name evidence="3" type="ORF">R3P38DRAFT_2908412</name>
</gene>
<evidence type="ECO:0000313" key="3">
    <source>
        <dbReference type="EMBL" id="KAK7035638.1"/>
    </source>
</evidence>
<comment type="caution">
    <text evidence="3">The sequence shown here is derived from an EMBL/GenBank/DDBJ whole genome shotgun (WGS) entry which is preliminary data.</text>
</comment>
<dbReference type="Proteomes" id="UP001362999">
    <property type="component" value="Unassembled WGS sequence"/>
</dbReference>
<proteinExistence type="predicted"/>
<reference evidence="3 4" key="1">
    <citation type="journal article" date="2024" name="J Genomics">
        <title>Draft genome sequencing and assembly of Favolaschia claudopus CIRM-BRFM 2984 isolated from oak limbs.</title>
        <authorList>
            <person name="Navarro D."/>
            <person name="Drula E."/>
            <person name="Chaduli D."/>
            <person name="Cazenave R."/>
            <person name="Ahrendt S."/>
            <person name="Wang J."/>
            <person name="Lipzen A."/>
            <person name="Daum C."/>
            <person name="Barry K."/>
            <person name="Grigoriev I.V."/>
            <person name="Favel A."/>
            <person name="Rosso M.N."/>
            <person name="Martin F."/>
        </authorList>
    </citation>
    <scope>NUCLEOTIDE SEQUENCE [LARGE SCALE GENOMIC DNA]</scope>
    <source>
        <strain evidence="3 4">CIRM-BRFM 2984</strain>
    </source>
</reference>
<organism evidence="3 4">
    <name type="scientific">Favolaschia claudopus</name>
    <dbReference type="NCBI Taxonomy" id="2862362"/>
    <lineage>
        <taxon>Eukaryota</taxon>
        <taxon>Fungi</taxon>
        <taxon>Dikarya</taxon>
        <taxon>Basidiomycota</taxon>
        <taxon>Agaricomycotina</taxon>
        <taxon>Agaricomycetes</taxon>
        <taxon>Agaricomycetidae</taxon>
        <taxon>Agaricales</taxon>
        <taxon>Marasmiineae</taxon>
        <taxon>Mycenaceae</taxon>
        <taxon>Favolaschia</taxon>
    </lineage>
</organism>
<feature type="signal peptide" evidence="1">
    <location>
        <begin position="1"/>
        <end position="16"/>
    </location>
</feature>
<name>A0AAW0C9E5_9AGAR</name>
<sequence>MILRLRQLWFFVSSLSIRYPNHPDVDYYPYRRPASELFSKQGTYLCPQPLSVSLRLQIQDTIFRRPPRKVSYPKHSNFFRCAAFITTTKPQTRNSIFGRPPSDAAGAFFSSLSLLPHYFRPAEIFLPAARGNSSTLNPPFRQFDISRPASEVTSAMIFFLPLRGANFNPATSDKIFKSPTRVIFFSALRGSILQIFASAARRCRELQFLSRFFACSSFQLVCRGGFAECRLVKI</sequence>
<evidence type="ECO:0000313" key="2">
    <source>
        <dbReference type="EMBL" id="KAK7035633.1"/>
    </source>
</evidence>
<dbReference type="EMBL" id="JAWWNJ010000019">
    <property type="protein sequence ID" value="KAK7035638.1"/>
    <property type="molecule type" value="Genomic_DNA"/>
</dbReference>
<dbReference type="AlphaFoldDB" id="A0AAW0C9E5"/>
<evidence type="ECO:0000256" key="1">
    <source>
        <dbReference type="SAM" id="SignalP"/>
    </source>
</evidence>